<dbReference type="AlphaFoldDB" id="A0A7G2CRE4"/>
<gene>
    <name evidence="3" type="ORF">ADEAN_000908600</name>
</gene>
<dbReference type="Proteomes" id="UP000515908">
    <property type="component" value="Chromosome 21"/>
</dbReference>
<feature type="compositionally biased region" description="Basic and acidic residues" evidence="2">
    <location>
        <begin position="1"/>
        <end position="10"/>
    </location>
</feature>
<feature type="region of interest" description="Disordered" evidence="2">
    <location>
        <begin position="355"/>
        <end position="381"/>
    </location>
</feature>
<evidence type="ECO:0000313" key="3">
    <source>
        <dbReference type="EMBL" id="CAD2221554.1"/>
    </source>
</evidence>
<evidence type="ECO:0000256" key="2">
    <source>
        <dbReference type="SAM" id="MobiDB-lite"/>
    </source>
</evidence>
<feature type="region of interest" description="Disordered" evidence="2">
    <location>
        <begin position="1"/>
        <end position="23"/>
    </location>
</feature>
<dbReference type="EMBL" id="LR877165">
    <property type="protein sequence ID" value="CAD2221554.1"/>
    <property type="molecule type" value="Genomic_DNA"/>
</dbReference>
<sequence>MKPGILKENKPTAASSSKQLPPYILTSKDKLQQEIDATEREEQHNLANAIRQLTGHSAALRGGCDTVEGSVLVLGVDTAHSLITTMTSAKESMEQLPDMWQKVAQAQGEIYKQWNELFDSLTGAYFSLRQRNESLERELQQHIKEQDSREAALDQVTQYLHSVIAERARWQAQQGPNRMELPLEEESFTQKTGAALDALYAIRQGGGTQLPLSKVSVHSVDSPDAVADRWRSTEDARHALLQPSSRLHYIPPEEEVNLLRSTLAMGTGSSMLMLDIQRARQELQARQKEVSERASDSKKALQQMRKELMELKQFMIKYTDQRLPFLAYKNDILRLMQERVSEEVDAALRGRMERDPNIRGMEGGYPWNAPTTTEKQRDTSLGETSTVQSLMETSRQQEVPLSEEEIQWQQKKQMQGGSLISVLNTYNNNNNNDALRGASPSLSGASTFSAGVRAVQQYVFPEEDASRASLTTHSTTDRNTM</sequence>
<evidence type="ECO:0000313" key="4">
    <source>
        <dbReference type="Proteomes" id="UP000515908"/>
    </source>
</evidence>
<organism evidence="3 4">
    <name type="scientific">Angomonas deanei</name>
    <dbReference type="NCBI Taxonomy" id="59799"/>
    <lineage>
        <taxon>Eukaryota</taxon>
        <taxon>Discoba</taxon>
        <taxon>Euglenozoa</taxon>
        <taxon>Kinetoplastea</taxon>
        <taxon>Metakinetoplastina</taxon>
        <taxon>Trypanosomatida</taxon>
        <taxon>Trypanosomatidae</taxon>
        <taxon>Strigomonadinae</taxon>
        <taxon>Angomonas</taxon>
    </lineage>
</organism>
<keyword evidence="1" id="KW-0175">Coiled coil</keyword>
<evidence type="ECO:0000256" key="1">
    <source>
        <dbReference type="SAM" id="Coils"/>
    </source>
</evidence>
<proteinExistence type="predicted"/>
<dbReference type="VEuPathDB" id="TriTrypDB:ADEAN_000908600"/>
<name>A0A7G2CRE4_9TRYP</name>
<feature type="coiled-coil region" evidence="1">
    <location>
        <begin position="273"/>
        <end position="321"/>
    </location>
</feature>
<keyword evidence="4" id="KW-1185">Reference proteome</keyword>
<accession>A0A7G2CRE4</accession>
<feature type="coiled-coil region" evidence="1">
    <location>
        <begin position="125"/>
        <end position="152"/>
    </location>
</feature>
<reference evidence="3 4" key="1">
    <citation type="submission" date="2020-08" db="EMBL/GenBank/DDBJ databases">
        <authorList>
            <person name="Newling K."/>
            <person name="Davey J."/>
            <person name="Forrester S."/>
        </authorList>
    </citation>
    <scope>NUCLEOTIDE SEQUENCE [LARGE SCALE GENOMIC DNA]</scope>
    <source>
        <strain evidence="4">Crithidia deanei Carvalho (ATCC PRA-265)</strain>
    </source>
</reference>
<protein>
    <submittedName>
        <fullName evidence="3">Uncharacterized protein</fullName>
    </submittedName>
</protein>